<feature type="compositionally biased region" description="Basic residues" evidence="1">
    <location>
        <begin position="259"/>
        <end position="269"/>
    </location>
</feature>
<dbReference type="Proteomes" id="UP000054007">
    <property type="component" value="Unassembled WGS sequence"/>
</dbReference>
<sequence>MPKEKKGRGYSNQRICNICSWCSPLLPHTDSQRALDQHYRKKHASHRYYCLDCDYSATYGQRSSVKRHAKSVHGRYLGEELRVDEDTIHSVSVEEEETPPVELRLVKTWSSVQENVAPPPPEPELTASSISSHREKVKLDLDSLLSRLTENAAEAWNEEVDAVHLKKDVALATAPKKPRRRAPTLEELLAAEANATPSNVKFKAYIPHDEDYVLEMTGPEPNVLEAAGAQNDLQIIPSCALTFVHYDPSAPDDSDRSKVRPPARWRTKPAKLDPKAKAESFKKATNELLDLLHEDGIIPARPRPIFGVKPVIIYDRRPRPRPEETAVPVGPVFAAPMSGSFFSFLPPTPRPTNEGDSSATQHDGASEPAEVPSHLAITEEMDMFEELFGAMDSEPDESDVVSQQAEGASHPATTEDTDGIFEDLFGASDSESDEEDEEDD</sequence>
<evidence type="ECO:0000256" key="1">
    <source>
        <dbReference type="SAM" id="MobiDB-lite"/>
    </source>
</evidence>
<dbReference type="AlphaFoldDB" id="A0A0D7BDH7"/>
<feature type="region of interest" description="Disordered" evidence="1">
    <location>
        <begin position="248"/>
        <end position="277"/>
    </location>
</feature>
<reference evidence="2 3" key="1">
    <citation type="journal article" date="2015" name="Fungal Genet. Biol.">
        <title>Evolution of novel wood decay mechanisms in Agaricales revealed by the genome sequences of Fistulina hepatica and Cylindrobasidium torrendii.</title>
        <authorList>
            <person name="Floudas D."/>
            <person name="Held B.W."/>
            <person name="Riley R."/>
            <person name="Nagy L.G."/>
            <person name="Koehler G."/>
            <person name="Ransdell A.S."/>
            <person name="Younus H."/>
            <person name="Chow J."/>
            <person name="Chiniquy J."/>
            <person name="Lipzen A."/>
            <person name="Tritt A."/>
            <person name="Sun H."/>
            <person name="Haridas S."/>
            <person name="LaButti K."/>
            <person name="Ohm R.A."/>
            <person name="Kues U."/>
            <person name="Blanchette R.A."/>
            <person name="Grigoriev I.V."/>
            <person name="Minto R.E."/>
            <person name="Hibbett D.S."/>
        </authorList>
    </citation>
    <scope>NUCLEOTIDE SEQUENCE [LARGE SCALE GENOMIC DNA]</scope>
    <source>
        <strain evidence="2 3">FP15055 ss-10</strain>
    </source>
</reference>
<feature type="compositionally biased region" description="Polar residues" evidence="1">
    <location>
        <begin position="400"/>
        <end position="414"/>
    </location>
</feature>
<keyword evidence="3" id="KW-1185">Reference proteome</keyword>
<gene>
    <name evidence="2" type="ORF">CYLTODRAFT_489678</name>
</gene>
<evidence type="ECO:0000313" key="2">
    <source>
        <dbReference type="EMBL" id="KIY68563.1"/>
    </source>
</evidence>
<protein>
    <submittedName>
        <fullName evidence="2">Uncharacterized protein</fullName>
    </submittedName>
</protein>
<feature type="compositionally biased region" description="Polar residues" evidence="1">
    <location>
        <begin position="354"/>
        <end position="363"/>
    </location>
</feature>
<feature type="region of interest" description="Disordered" evidence="1">
    <location>
        <begin position="388"/>
        <end position="440"/>
    </location>
</feature>
<dbReference type="EMBL" id="KN880500">
    <property type="protein sequence ID" value="KIY68563.1"/>
    <property type="molecule type" value="Genomic_DNA"/>
</dbReference>
<organism evidence="2 3">
    <name type="scientific">Cylindrobasidium torrendii FP15055 ss-10</name>
    <dbReference type="NCBI Taxonomy" id="1314674"/>
    <lineage>
        <taxon>Eukaryota</taxon>
        <taxon>Fungi</taxon>
        <taxon>Dikarya</taxon>
        <taxon>Basidiomycota</taxon>
        <taxon>Agaricomycotina</taxon>
        <taxon>Agaricomycetes</taxon>
        <taxon>Agaricomycetidae</taxon>
        <taxon>Agaricales</taxon>
        <taxon>Marasmiineae</taxon>
        <taxon>Physalacriaceae</taxon>
        <taxon>Cylindrobasidium</taxon>
    </lineage>
</organism>
<feature type="region of interest" description="Disordered" evidence="1">
    <location>
        <begin position="343"/>
        <end position="370"/>
    </location>
</feature>
<name>A0A0D7BDH7_9AGAR</name>
<proteinExistence type="predicted"/>
<accession>A0A0D7BDH7</accession>
<feature type="compositionally biased region" description="Acidic residues" evidence="1">
    <location>
        <begin position="430"/>
        <end position="440"/>
    </location>
</feature>
<evidence type="ECO:0000313" key="3">
    <source>
        <dbReference type="Proteomes" id="UP000054007"/>
    </source>
</evidence>